<dbReference type="AlphaFoldDB" id="A0A2S2NHE0"/>
<gene>
    <name evidence="1" type="ORF">g.98514</name>
</gene>
<protein>
    <submittedName>
        <fullName evidence="1">Uncharacterized protein</fullName>
    </submittedName>
</protein>
<dbReference type="EMBL" id="GGMR01004002">
    <property type="protein sequence ID" value="MBY16621.1"/>
    <property type="molecule type" value="Transcribed_RNA"/>
</dbReference>
<proteinExistence type="predicted"/>
<accession>A0A2S2NHE0</accession>
<evidence type="ECO:0000313" key="1">
    <source>
        <dbReference type="EMBL" id="MBY16621.1"/>
    </source>
</evidence>
<name>A0A2S2NHE0_SCHGA</name>
<organism evidence="1">
    <name type="scientific">Schizaphis graminum</name>
    <name type="common">Green bug aphid</name>
    <dbReference type="NCBI Taxonomy" id="13262"/>
    <lineage>
        <taxon>Eukaryota</taxon>
        <taxon>Metazoa</taxon>
        <taxon>Ecdysozoa</taxon>
        <taxon>Arthropoda</taxon>
        <taxon>Hexapoda</taxon>
        <taxon>Insecta</taxon>
        <taxon>Pterygota</taxon>
        <taxon>Neoptera</taxon>
        <taxon>Paraneoptera</taxon>
        <taxon>Hemiptera</taxon>
        <taxon>Sternorrhyncha</taxon>
        <taxon>Aphidomorpha</taxon>
        <taxon>Aphidoidea</taxon>
        <taxon>Aphididae</taxon>
        <taxon>Aphidini</taxon>
        <taxon>Schizaphis</taxon>
    </lineage>
</organism>
<reference evidence="1" key="1">
    <citation type="submission" date="2018-04" db="EMBL/GenBank/DDBJ databases">
        <title>Transcriptome of Schizaphis graminum biotype I.</title>
        <authorList>
            <person name="Scully E.D."/>
            <person name="Geib S.M."/>
            <person name="Palmer N.A."/>
            <person name="Koch K."/>
            <person name="Bradshaw J."/>
            <person name="Heng-Moss T."/>
            <person name="Sarath G."/>
        </authorList>
    </citation>
    <scope>NUCLEOTIDE SEQUENCE</scope>
</reference>
<sequence>MLAYAASDVLTLMPKLYKIISAQIHPSNTKLLEELCEEQAFLYIVPDNVQKRKHQRKIDNELQVLKEKLSSDNGKNVVLSNRELRLLRHLELTDEDKEKLKGSMKVAKKLEKMEGKNIKYNGEDCDSNEFLSLDSNISGKSTSSDNSASGEFQSIVSEQPPSLTESMQMMDDVLSDKLMDRLEKIERLESLLTMAMDAEPDQTDSLDTSPMSCKCTCHLFATDTIDMSTQTEPL</sequence>